<dbReference type="InterPro" id="IPR000305">
    <property type="entry name" value="GIY-YIG_endonuc"/>
</dbReference>
<protein>
    <recommendedName>
        <fullName evidence="1">GIY-YIG domain-containing protein</fullName>
    </recommendedName>
</protein>
<dbReference type="PANTHER" id="PTHR37460">
    <property type="entry name" value="ENDONUCLEASE III"/>
    <property type="match status" value="1"/>
</dbReference>
<name>A0A1V5SY20_9BACT</name>
<dbReference type="InterPro" id="IPR002837">
    <property type="entry name" value="DUF123"/>
</dbReference>
<feature type="domain" description="GIY-YIG" evidence="1">
    <location>
        <begin position="18"/>
        <end position="114"/>
    </location>
</feature>
<dbReference type="Proteomes" id="UP000485569">
    <property type="component" value="Unassembled WGS sequence"/>
</dbReference>
<dbReference type="CDD" id="cd10441">
    <property type="entry name" value="GIY-YIG_COG1833"/>
    <property type="match status" value="1"/>
</dbReference>
<evidence type="ECO:0000259" key="1">
    <source>
        <dbReference type="SMART" id="SM00465"/>
    </source>
</evidence>
<evidence type="ECO:0000313" key="2">
    <source>
        <dbReference type="EMBL" id="OQA59407.1"/>
    </source>
</evidence>
<accession>A0A1V5SY20</accession>
<proteinExistence type="predicted"/>
<gene>
    <name evidence="2" type="ORF">BWY41_00853</name>
</gene>
<organism evidence="2">
    <name type="scientific">Candidatus Atribacter allofermentans</name>
    <dbReference type="NCBI Taxonomy" id="1852833"/>
    <lineage>
        <taxon>Bacteria</taxon>
        <taxon>Pseudomonadati</taxon>
        <taxon>Atribacterota</taxon>
        <taxon>Atribacteria</taxon>
        <taxon>Atribacterales</taxon>
        <taxon>Atribacteraceae</taxon>
        <taxon>Atribacter</taxon>
    </lineage>
</organism>
<dbReference type="AlphaFoldDB" id="A0A1V5SY20"/>
<dbReference type="Pfam" id="PF01986">
    <property type="entry name" value="DUF123"/>
    <property type="match status" value="1"/>
</dbReference>
<dbReference type="SMART" id="SM00465">
    <property type="entry name" value="GIYc"/>
    <property type="match status" value="1"/>
</dbReference>
<dbReference type="EMBL" id="MWBQ01000052">
    <property type="protein sequence ID" value="OQA59407.1"/>
    <property type="molecule type" value="Genomic_DNA"/>
</dbReference>
<comment type="caution">
    <text evidence="2">The sequence shown here is derived from an EMBL/GenBank/DDBJ whole genome shotgun (WGS) entry which is preliminary data.</text>
</comment>
<sequence>MSTYLLFLKLPKMINISVGKLGQFSFPAGQYLYVGRAKKNLEARLKRHQRKNKTLHWHVDYLLQYAILETIITYDVNDECGLARYLTCQPGITLPVHKFGSSDCHCESHLFHLVGSLCSLGLPPGYAVFLNS</sequence>
<dbReference type="PANTHER" id="PTHR37460:SF1">
    <property type="entry name" value="ENDONUCLEASE III"/>
    <property type="match status" value="1"/>
</dbReference>
<reference evidence="2" key="1">
    <citation type="submission" date="2017-02" db="EMBL/GenBank/DDBJ databases">
        <title>Delving into the versatile metabolic prowess of the omnipresent phylum Bacteroidetes.</title>
        <authorList>
            <person name="Nobu M.K."/>
            <person name="Mei R."/>
            <person name="Narihiro T."/>
            <person name="Kuroda K."/>
            <person name="Liu W.-T."/>
        </authorList>
    </citation>
    <scope>NUCLEOTIDE SEQUENCE</scope>
    <source>
        <strain evidence="2">ADurb.Bin276</strain>
    </source>
</reference>